<keyword evidence="1" id="KW-0812">Transmembrane</keyword>
<dbReference type="Proteomes" id="UP000649617">
    <property type="component" value="Unassembled WGS sequence"/>
</dbReference>
<comment type="caution">
    <text evidence="2">The sequence shown here is derived from an EMBL/GenBank/DDBJ whole genome shotgun (WGS) entry which is preliminary data.</text>
</comment>
<feature type="transmembrane region" description="Helical" evidence="1">
    <location>
        <begin position="54"/>
        <end position="72"/>
    </location>
</feature>
<keyword evidence="1" id="KW-0472">Membrane</keyword>
<keyword evidence="3" id="KW-1185">Reference proteome</keyword>
<evidence type="ECO:0000313" key="2">
    <source>
        <dbReference type="EMBL" id="CAE7661642.1"/>
    </source>
</evidence>
<keyword evidence="1" id="KW-1133">Transmembrane helix</keyword>
<dbReference type="AlphaFoldDB" id="A0A812W8J1"/>
<feature type="transmembrane region" description="Helical" evidence="1">
    <location>
        <begin position="149"/>
        <end position="175"/>
    </location>
</feature>
<dbReference type="OrthoDB" id="447480at2759"/>
<dbReference type="Gene3D" id="1.50.10.150">
    <property type="entry name" value="Voltage-dependent anion channel"/>
    <property type="match status" value="1"/>
</dbReference>
<sequence>TLLYGMTNITSFAIGPSWLQATMSAHFWFTMSMYAPLKLTVLYRLFLSKARDSVAPNAGMAVLMAPASFYTMAHLSSGKPGGDLTGYILFADSTVCFLLALFLLYTRRKLWIPAFHPTYAAFTFPLASTASAALLASERLPLVAGATCRAWATLLLLAALAASLTVQAGFLHLLVSLRSPRPKS</sequence>
<dbReference type="InterPro" id="IPR038665">
    <property type="entry name" value="Voltage-dep_anion_channel_sf"/>
</dbReference>
<feature type="non-terminal residue" evidence="2">
    <location>
        <position position="184"/>
    </location>
</feature>
<gene>
    <name evidence="2" type="primary">HACE1</name>
    <name evidence="2" type="ORF">SPIL2461_LOCUS17969</name>
</gene>
<feature type="transmembrane region" description="Helical" evidence="1">
    <location>
        <begin position="84"/>
        <end position="106"/>
    </location>
</feature>
<feature type="non-terminal residue" evidence="2">
    <location>
        <position position="1"/>
    </location>
</feature>
<feature type="transmembrane region" description="Helical" evidence="1">
    <location>
        <begin position="118"/>
        <end position="137"/>
    </location>
</feature>
<accession>A0A812W8J1</accession>
<protein>
    <submittedName>
        <fullName evidence="2">HACE1 protein</fullName>
    </submittedName>
</protein>
<evidence type="ECO:0000313" key="3">
    <source>
        <dbReference type="Proteomes" id="UP000649617"/>
    </source>
</evidence>
<name>A0A812W8J1_SYMPI</name>
<evidence type="ECO:0000256" key="1">
    <source>
        <dbReference type="SAM" id="Phobius"/>
    </source>
</evidence>
<organism evidence="2 3">
    <name type="scientific">Symbiodinium pilosum</name>
    <name type="common">Dinoflagellate</name>
    <dbReference type="NCBI Taxonomy" id="2952"/>
    <lineage>
        <taxon>Eukaryota</taxon>
        <taxon>Sar</taxon>
        <taxon>Alveolata</taxon>
        <taxon>Dinophyceae</taxon>
        <taxon>Suessiales</taxon>
        <taxon>Symbiodiniaceae</taxon>
        <taxon>Symbiodinium</taxon>
    </lineage>
</organism>
<reference evidence="2" key="1">
    <citation type="submission" date="2021-02" db="EMBL/GenBank/DDBJ databases">
        <authorList>
            <person name="Dougan E. K."/>
            <person name="Rhodes N."/>
            <person name="Thang M."/>
            <person name="Chan C."/>
        </authorList>
    </citation>
    <scope>NUCLEOTIDE SEQUENCE</scope>
</reference>
<dbReference type="EMBL" id="CAJNIZ010043499">
    <property type="protein sequence ID" value="CAE7661642.1"/>
    <property type="molecule type" value="Genomic_DNA"/>
</dbReference>
<proteinExistence type="predicted"/>
<feature type="transmembrane region" description="Helical" evidence="1">
    <location>
        <begin position="25"/>
        <end position="47"/>
    </location>
</feature>